<accession>A0A1D7QYL4</accession>
<protein>
    <recommendedName>
        <fullName evidence="2">SHOCT domain-containing protein</fullName>
    </recommendedName>
</protein>
<dbReference type="KEGG" id="bbev:BBEV_2752"/>
<sequence>MVGFGFLIPILIVGALVYVVMNGNGFEGKLSQDRRETDARQIINERYAKGELNEDEFEQMKKKLTD</sequence>
<dbReference type="STRING" id="632773.BBEV_2752"/>
<dbReference type="InterPro" id="IPR018649">
    <property type="entry name" value="SHOCT"/>
</dbReference>
<name>A0A1D7QYL4_9BACI</name>
<reference evidence="3 4" key="1">
    <citation type="submission" date="2015-08" db="EMBL/GenBank/DDBJ databases">
        <title>The complete genome sequence of Bacillus beveridgei MLTeJB.</title>
        <authorList>
            <person name="Hanson T.E."/>
            <person name="Mesa C."/>
            <person name="Basesman S.M."/>
            <person name="Oremland R.S."/>
        </authorList>
    </citation>
    <scope>NUCLEOTIDE SEQUENCE [LARGE SCALE GENOMIC DNA]</scope>
    <source>
        <strain evidence="3 4">MLTeJB</strain>
    </source>
</reference>
<keyword evidence="4" id="KW-1185">Reference proteome</keyword>
<gene>
    <name evidence="3" type="ORF">BBEV_2752</name>
</gene>
<evidence type="ECO:0000259" key="2">
    <source>
        <dbReference type="Pfam" id="PF09851"/>
    </source>
</evidence>
<organism evidence="3 4">
    <name type="scientific">Salisediminibacterium beveridgei</name>
    <dbReference type="NCBI Taxonomy" id="632773"/>
    <lineage>
        <taxon>Bacteria</taxon>
        <taxon>Bacillati</taxon>
        <taxon>Bacillota</taxon>
        <taxon>Bacilli</taxon>
        <taxon>Bacillales</taxon>
        <taxon>Bacillaceae</taxon>
        <taxon>Salisediminibacterium</taxon>
    </lineage>
</organism>
<evidence type="ECO:0000313" key="3">
    <source>
        <dbReference type="EMBL" id="AOM84089.1"/>
    </source>
</evidence>
<proteinExistence type="predicted"/>
<evidence type="ECO:0000256" key="1">
    <source>
        <dbReference type="SAM" id="Phobius"/>
    </source>
</evidence>
<keyword evidence="1" id="KW-0812">Transmembrane</keyword>
<feature type="transmembrane region" description="Helical" evidence="1">
    <location>
        <begin position="6"/>
        <end position="26"/>
    </location>
</feature>
<evidence type="ECO:0000313" key="4">
    <source>
        <dbReference type="Proteomes" id="UP000094463"/>
    </source>
</evidence>
<keyword evidence="1" id="KW-1133">Transmembrane helix</keyword>
<dbReference type="EMBL" id="CP012502">
    <property type="protein sequence ID" value="AOM84089.1"/>
    <property type="molecule type" value="Genomic_DNA"/>
</dbReference>
<dbReference type="Proteomes" id="UP000094463">
    <property type="component" value="Chromosome"/>
</dbReference>
<dbReference type="AlphaFoldDB" id="A0A1D7QYL4"/>
<feature type="domain" description="SHOCT" evidence="2">
    <location>
        <begin position="38"/>
        <end position="64"/>
    </location>
</feature>
<dbReference type="OrthoDB" id="1787194at2"/>
<keyword evidence="1" id="KW-0472">Membrane</keyword>
<dbReference type="Pfam" id="PF09851">
    <property type="entry name" value="SHOCT"/>
    <property type="match status" value="1"/>
</dbReference>